<protein>
    <submittedName>
        <fullName evidence="1">(thale cress) hypothetical protein</fullName>
    </submittedName>
</protein>
<organism evidence="1 2">
    <name type="scientific">Arabidopsis thaliana</name>
    <name type="common">Mouse-ear cress</name>
    <dbReference type="NCBI Taxonomy" id="3702"/>
    <lineage>
        <taxon>Eukaryota</taxon>
        <taxon>Viridiplantae</taxon>
        <taxon>Streptophyta</taxon>
        <taxon>Embryophyta</taxon>
        <taxon>Tracheophyta</taxon>
        <taxon>Spermatophyta</taxon>
        <taxon>Magnoliopsida</taxon>
        <taxon>eudicotyledons</taxon>
        <taxon>Gunneridae</taxon>
        <taxon>Pentapetalae</taxon>
        <taxon>rosids</taxon>
        <taxon>malvids</taxon>
        <taxon>Brassicales</taxon>
        <taxon>Brassicaceae</taxon>
        <taxon>Camelineae</taxon>
        <taxon>Arabidopsis</taxon>
    </lineage>
</organism>
<evidence type="ECO:0000313" key="1">
    <source>
        <dbReference type="EMBL" id="CAD5326988.1"/>
    </source>
</evidence>
<accession>A0A7G2EUN5</accession>
<reference evidence="1 2" key="1">
    <citation type="submission" date="2020-09" db="EMBL/GenBank/DDBJ databases">
        <authorList>
            <person name="Ashkenazy H."/>
        </authorList>
    </citation>
    <scope>NUCLEOTIDE SEQUENCE [LARGE SCALE GENOMIC DNA]</scope>
    <source>
        <strain evidence="2">cv. Cdm-0</strain>
    </source>
</reference>
<gene>
    <name evidence="1" type="ORF">AT9943_LOCUS14710</name>
</gene>
<name>A0A7G2EUN5_ARATH</name>
<proteinExistence type="predicted"/>
<sequence length="76" mass="8534">MFQIGKNALFKNVSKNFLIKGISSSSSSHSTSRDIQSNLLLQVGFSDLSSSTNLILKLESFYSFHQLRNVKYESLT</sequence>
<dbReference type="AlphaFoldDB" id="A0A7G2EUN5"/>
<dbReference type="Proteomes" id="UP000516314">
    <property type="component" value="Chromosome 4"/>
</dbReference>
<dbReference type="EMBL" id="LR881469">
    <property type="protein sequence ID" value="CAD5326988.1"/>
    <property type="molecule type" value="Genomic_DNA"/>
</dbReference>
<evidence type="ECO:0000313" key="2">
    <source>
        <dbReference type="Proteomes" id="UP000516314"/>
    </source>
</evidence>